<proteinExistence type="predicted"/>
<dbReference type="Proteomes" id="UP001486565">
    <property type="component" value="Chromosome"/>
</dbReference>
<keyword evidence="1" id="KW-0812">Transmembrane</keyword>
<feature type="transmembrane region" description="Helical" evidence="1">
    <location>
        <begin position="6"/>
        <end position="26"/>
    </location>
</feature>
<sequence>MSYAFTAVILMAIVTYIPRVLPIAVFKRKLQSRFIRSFLFYVPFAVLGAMTFPDILYSTSHIYSAIAGLTIALILAYFEKGLMTVAISSILLVYLWELFI</sequence>
<keyword evidence="1" id="KW-0472">Membrane</keyword>
<evidence type="ECO:0000256" key="1">
    <source>
        <dbReference type="SAM" id="Phobius"/>
    </source>
</evidence>
<dbReference type="InterPro" id="IPR008407">
    <property type="entry name" value="Brnchd-chn_aa_trnsp_AzlD"/>
</dbReference>
<evidence type="ECO:0000313" key="3">
    <source>
        <dbReference type="Proteomes" id="UP001486565"/>
    </source>
</evidence>
<reference evidence="2 3" key="1">
    <citation type="submission" date="2023-03" db="EMBL/GenBank/DDBJ databases">
        <title>Novel Species.</title>
        <authorList>
            <person name="Ma S."/>
        </authorList>
    </citation>
    <scope>NUCLEOTIDE SEQUENCE [LARGE SCALE GENOMIC DNA]</scope>
    <source>
        <strain evidence="2 3">LIND6LT2</strain>
    </source>
</reference>
<dbReference type="EMBL" id="CP121687">
    <property type="protein sequence ID" value="WZL69402.1"/>
    <property type="molecule type" value="Genomic_DNA"/>
</dbReference>
<feature type="transmembrane region" description="Helical" evidence="1">
    <location>
        <begin position="38"/>
        <end position="56"/>
    </location>
</feature>
<protein>
    <submittedName>
        <fullName evidence="2">AzlD domain-containing protein</fullName>
    </submittedName>
</protein>
<keyword evidence="3" id="KW-1185">Reference proteome</keyword>
<name>A0ABZ2Y240_9FIRM</name>
<gene>
    <name evidence="2" type="ORF">QBE51_11445</name>
</gene>
<dbReference type="RefSeq" id="WP_341876398.1">
    <property type="nucleotide sequence ID" value="NZ_CP121687.1"/>
</dbReference>
<accession>A0ABZ2Y240</accession>
<dbReference type="Pfam" id="PF05437">
    <property type="entry name" value="AzlD"/>
    <property type="match status" value="1"/>
</dbReference>
<organism evidence="2 3">
    <name type="scientific">Defluviitalea saccharophila</name>
    <dbReference type="NCBI Taxonomy" id="879970"/>
    <lineage>
        <taxon>Bacteria</taxon>
        <taxon>Bacillati</taxon>
        <taxon>Bacillota</taxon>
        <taxon>Clostridia</taxon>
        <taxon>Lachnospirales</taxon>
        <taxon>Defluviitaleaceae</taxon>
        <taxon>Defluviitalea</taxon>
    </lineage>
</organism>
<keyword evidence="1" id="KW-1133">Transmembrane helix</keyword>
<evidence type="ECO:0000313" key="2">
    <source>
        <dbReference type="EMBL" id="WZL69402.1"/>
    </source>
</evidence>
<feature type="transmembrane region" description="Helical" evidence="1">
    <location>
        <begin position="62"/>
        <end position="95"/>
    </location>
</feature>